<evidence type="ECO:0000313" key="3">
    <source>
        <dbReference type="EMBL" id="GLS19836.1"/>
    </source>
</evidence>
<dbReference type="Pfam" id="PF13202">
    <property type="entry name" value="EF-hand_5"/>
    <property type="match status" value="3"/>
</dbReference>
<accession>A0ABQ6CNP3</accession>
<dbReference type="InterPro" id="IPR011992">
    <property type="entry name" value="EF-hand-dom_pair"/>
</dbReference>
<feature type="domain" description="EF-hand" evidence="2">
    <location>
        <begin position="31"/>
        <end position="59"/>
    </location>
</feature>
<dbReference type="PROSITE" id="PS00018">
    <property type="entry name" value="EF_HAND_1"/>
    <property type="match status" value="3"/>
</dbReference>
<evidence type="ECO:0000313" key="4">
    <source>
        <dbReference type="Proteomes" id="UP001156882"/>
    </source>
</evidence>
<dbReference type="SUPFAM" id="SSF47473">
    <property type="entry name" value="EF-hand"/>
    <property type="match status" value="1"/>
</dbReference>
<dbReference type="PROSITE" id="PS50222">
    <property type="entry name" value="EF_HAND_2"/>
    <property type="match status" value="2"/>
</dbReference>
<comment type="caution">
    <text evidence="3">The sequence shown here is derived from an EMBL/GenBank/DDBJ whole genome shotgun (WGS) entry which is preliminary data.</text>
</comment>
<evidence type="ECO:0000259" key="2">
    <source>
        <dbReference type="PROSITE" id="PS50222"/>
    </source>
</evidence>
<name>A0ABQ6CNP3_9HYPH</name>
<dbReference type="Gene3D" id="1.10.238.10">
    <property type="entry name" value="EF-hand"/>
    <property type="match status" value="1"/>
</dbReference>
<dbReference type="EMBL" id="BSPC01000024">
    <property type="protein sequence ID" value="GLS19836.1"/>
    <property type="molecule type" value="Genomic_DNA"/>
</dbReference>
<proteinExistence type="predicted"/>
<evidence type="ECO:0000256" key="1">
    <source>
        <dbReference type="SAM" id="MobiDB-lite"/>
    </source>
</evidence>
<gene>
    <name evidence="3" type="ORF">GCM10007874_28530</name>
</gene>
<dbReference type="InterPro" id="IPR002048">
    <property type="entry name" value="EF_hand_dom"/>
</dbReference>
<reference evidence="4" key="1">
    <citation type="journal article" date="2019" name="Int. J. Syst. Evol. Microbiol.">
        <title>The Global Catalogue of Microorganisms (GCM) 10K type strain sequencing project: providing services to taxonomists for standard genome sequencing and annotation.</title>
        <authorList>
            <consortium name="The Broad Institute Genomics Platform"/>
            <consortium name="The Broad Institute Genome Sequencing Center for Infectious Disease"/>
            <person name="Wu L."/>
            <person name="Ma J."/>
        </authorList>
    </citation>
    <scope>NUCLEOTIDE SEQUENCE [LARGE SCALE GENOMIC DNA]</scope>
    <source>
        <strain evidence="4">NBRC 101365</strain>
    </source>
</reference>
<organism evidence="3 4">
    <name type="scientific">Labrys miyagiensis</name>
    <dbReference type="NCBI Taxonomy" id="346912"/>
    <lineage>
        <taxon>Bacteria</taxon>
        <taxon>Pseudomonadati</taxon>
        <taxon>Pseudomonadota</taxon>
        <taxon>Alphaproteobacteria</taxon>
        <taxon>Hyphomicrobiales</taxon>
        <taxon>Xanthobacteraceae</taxon>
        <taxon>Labrys</taxon>
    </lineage>
</organism>
<protein>
    <recommendedName>
        <fullName evidence="2">EF-hand domain-containing protein</fullName>
    </recommendedName>
</protein>
<sequence length="84" mass="9081">MAADTDGDGKISQAEWTAFAAKRKAKGDPAKLFARIDANHDGFIDHGELDAFLAKRFARLDKNKDGVLTGNELPGHKSAAKQDQ</sequence>
<dbReference type="InterPro" id="IPR018247">
    <property type="entry name" value="EF_Hand_1_Ca_BS"/>
</dbReference>
<keyword evidence="4" id="KW-1185">Reference proteome</keyword>
<dbReference type="Proteomes" id="UP001156882">
    <property type="component" value="Unassembled WGS sequence"/>
</dbReference>
<feature type="region of interest" description="Disordered" evidence="1">
    <location>
        <begin position="65"/>
        <end position="84"/>
    </location>
</feature>
<feature type="domain" description="EF-hand" evidence="2">
    <location>
        <begin position="1"/>
        <end position="26"/>
    </location>
</feature>